<dbReference type="GO" id="GO:0008234">
    <property type="term" value="F:cysteine-type peptidase activity"/>
    <property type="evidence" value="ECO:0007669"/>
    <property type="project" value="UniProtKB-KW"/>
</dbReference>
<dbReference type="SUPFAM" id="SSF52540">
    <property type="entry name" value="P-loop containing nucleoside triphosphate hydrolases"/>
    <property type="match status" value="1"/>
</dbReference>
<evidence type="ECO:0000256" key="6">
    <source>
        <dbReference type="ARBA" id="ARBA00022807"/>
    </source>
</evidence>
<feature type="transmembrane region" description="Helical" evidence="10">
    <location>
        <begin position="543"/>
        <end position="562"/>
    </location>
</feature>
<dbReference type="GO" id="GO:0005886">
    <property type="term" value="C:plasma membrane"/>
    <property type="evidence" value="ECO:0007669"/>
    <property type="project" value="UniProtKB-SubCell"/>
</dbReference>
<feature type="transmembrane region" description="Helical" evidence="10">
    <location>
        <begin position="466"/>
        <end position="484"/>
    </location>
</feature>
<gene>
    <name evidence="13" type="ORF">D3H35_13305</name>
</gene>
<keyword evidence="7 13" id="KW-0067">ATP-binding</keyword>
<comment type="caution">
    <text evidence="13">The sequence shown here is derived from an EMBL/GenBank/DDBJ whole genome shotgun (WGS) entry which is preliminary data.</text>
</comment>
<dbReference type="PANTHER" id="PTHR24221:SF654">
    <property type="entry name" value="ATP-BINDING CASSETTE SUB-FAMILY B MEMBER 6"/>
    <property type="match status" value="1"/>
</dbReference>
<dbReference type="GO" id="GO:0016887">
    <property type="term" value="F:ATP hydrolysis activity"/>
    <property type="evidence" value="ECO:0007669"/>
    <property type="project" value="InterPro"/>
</dbReference>
<evidence type="ECO:0000256" key="1">
    <source>
        <dbReference type="ARBA" id="ARBA00004651"/>
    </source>
</evidence>
<keyword evidence="9 10" id="KW-0472">Membrane</keyword>
<dbReference type="SUPFAM" id="SSF90123">
    <property type="entry name" value="ABC transporter transmembrane region"/>
    <property type="match status" value="1"/>
</dbReference>
<comment type="subcellular location">
    <subcellularLocation>
        <location evidence="1">Cell membrane</location>
        <topology evidence="1">Multi-pass membrane protein</topology>
    </subcellularLocation>
</comment>
<dbReference type="GO" id="GO:0005524">
    <property type="term" value="F:ATP binding"/>
    <property type="evidence" value="ECO:0007669"/>
    <property type="project" value="UniProtKB-KW"/>
</dbReference>
<dbReference type="GO" id="GO:0034040">
    <property type="term" value="F:ATPase-coupled lipid transmembrane transporter activity"/>
    <property type="evidence" value="ECO:0007669"/>
    <property type="project" value="TreeGrafter"/>
</dbReference>
<dbReference type="Gene3D" id="1.20.1560.10">
    <property type="entry name" value="ABC transporter type 1, transmembrane domain"/>
    <property type="match status" value="1"/>
</dbReference>
<keyword evidence="6" id="KW-0788">Thiol protease</keyword>
<keyword evidence="8 10" id="KW-1133">Transmembrane helix</keyword>
<feature type="transmembrane region" description="Helical" evidence="10">
    <location>
        <begin position="568"/>
        <end position="587"/>
    </location>
</feature>
<dbReference type="GO" id="GO:0140359">
    <property type="term" value="F:ABC-type transporter activity"/>
    <property type="evidence" value="ECO:0007669"/>
    <property type="project" value="InterPro"/>
</dbReference>
<evidence type="ECO:0000256" key="8">
    <source>
        <dbReference type="ARBA" id="ARBA00022989"/>
    </source>
</evidence>
<dbReference type="PROSITE" id="PS50929">
    <property type="entry name" value="ABC_TM1F"/>
    <property type="match status" value="1"/>
</dbReference>
<keyword evidence="4 10" id="KW-0812">Transmembrane</keyword>
<dbReference type="Pfam" id="PF00664">
    <property type="entry name" value="ABC_membrane"/>
    <property type="match status" value="1"/>
</dbReference>
<dbReference type="InterPro" id="IPR027417">
    <property type="entry name" value="P-loop_NTPase"/>
</dbReference>
<feature type="domain" description="ABC transporter" evidence="11">
    <location>
        <begin position="745"/>
        <end position="979"/>
    </location>
</feature>
<evidence type="ECO:0000256" key="7">
    <source>
        <dbReference type="ARBA" id="ARBA00022840"/>
    </source>
</evidence>
<evidence type="ECO:0000256" key="5">
    <source>
        <dbReference type="ARBA" id="ARBA00022741"/>
    </source>
</evidence>
<reference evidence="13 14" key="1">
    <citation type="submission" date="2018-09" db="EMBL/GenBank/DDBJ databases">
        <title>Cohnella cavernae sp. nov., isolated from a karst cave.</title>
        <authorList>
            <person name="Zhu H."/>
        </authorList>
    </citation>
    <scope>NUCLEOTIDE SEQUENCE [LARGE SCALE GENOMIC DNA]</scope>
    <source>
        <strain evidence="13 14">K2E09-144</strain>
    </source>
</reference>
<keyword evidence="14" id="KW-1185">Reference proteome</keyword>
<organism evidence="13 14">
    <name type="scientific">Cohnella faecalis</name>
    <dbReference type="NCBI Taxonomy" id="2315694"/>
    <lineage>
        <taxon>Bacteria</taxon>
        <taxon>Bacillati</taxon>
        <taxon>Bacillota</taxon>
        <taxon>Bacilli</taxon>
        <taxon>Bacillales</taxon>
        <taxon>Paenibacillaceae</taxon>
        <taxon>Cohnella</taxon>
    </lineage>
</organism>
<evidence type="ECO:0000256" key="10">
    <source>
        <dbReference type="SAM" id="Phobius"/>
    </source>
</evidence>
<dbReference type="Pfam" id="PF14907">
    <property type="entry name" value="NTP_transf_5"/>
    <property type="match status" value="1"/>
</dbReference>
<evidence type="ECO:0000256" key="2">
    <source>
        <dbReference type="ARBA" id="ARBA00022448"/>
    </source>
</evidence>
<name>A0A398CS55_9BACL</name>
<dbReference type="InterPro" id="IPR039498">
    <property type="entry name" value="NTP_transf_5"/>
</dbReference>
<keyword evidence="2" id="KW-0813">Transport</keyword>
<evidence type="ECO:0000256" key="4">
    <source>
        <dbReference type="ARBA" id="ARBA00022692"/>
    </source>
</evidence>
<dbReference type="EMBL" id="QXJM01000039">
    <property type="protein sequence ID" value="RIE01774.1"/>
    <property type="molecule type" value="Genomic_DNA"/>
</dbReference>
<dbReference type="InterPro" id="IPR003593">
    <property type="entry name" value="AAA+_ATPase"/>
</dbReference>
<dbReference type="Gene3D" id="3.40.50.300">
    <property type="entry name" value="P-loop containing nucleotide triphosphate hydrolases"/>
    <property type="match status" value="1"/>
</dbReference>
<accession>A0A398CS55</accession>
<evidence type="ECO:0000259" key="12">
    <source>
        <dbReference type="PROSITE" id="PS50929"/>
    </source>
</evidence>
<feature type="transmembrane region" description="Helical" evidence="10">
    <location>
        <begin position="655"/>
        <end position="672"/>
    </location>
</feature>
<keyword evidence="3" id="KW-1003">Cell membrane</keyword>
<dbReference type="InterPro" id="IPR036640">
    <property type="entry name" value="ABC1_TM_sf"/>
</dbReference>
<protein>
    <submittedName>
        <fullName evidence="13">ATP-binding cassette domain-containing protein</fullName>
    </submittedName>
</protein>
<dbReference type="PANTHER" id="PTHR24221">
    <property type="entry name" value="ATP-BINDING CASSETTE SUB-FAMILY B"/>
    <property type="match status" value="1"/>
</dbReference>
<dbReference type="AlphaFoldDB" id="A0A398CS55"/>
<dbReference type="FunFam" id="3.40.50.300:FF:000299">
    <property type="entry name" value="ABC transporter ATP-binding protein/permease"/>
    <property type="match status" value="1"/>
</dbReference>
<dbReference type="InterPro" id="IPR011527">
    <property type="entry name" value="ABC1_TM_dom"/>
</dbReference>
<dbReference type="Pfam" id="PF00005">
    <property type="entry name" value="ABC_tran"/>
    <property type="match status" value="1"/>
</dbReference>
<dbReference type="Proteomes" id="UP000266340">
    <property type="component" value="Unassembled WGS sequence"/>
</dbReference>
<dbReference type="PROSITE" id="PS50893">
    <property type="entry name" value="ABC_TRANSPORTER_2"/>
    <property type="match status" value="1"/>
</dbReference>
<evidence type="ECO:0000313" key="13">
    <source>
        <dbReference type="EMBL" id="RIE01774.1"/>
    </source>
</evidence>
<keyword evidence="6" id="KW-0378">Hydrolase</keyword>
<evidence type="ECO:0000259" key="11">
    <source>
        <dbReference type="PROSITE" id="PS50893"/>
    </source>
</evidence>
<keyword evidence="5" id="KW-0547">Nucleotide-binding</keyword>
<dbReference type="InterPro" id="IPR039421">
    <property type="entry name" value="Type_1_exporter"/>
</dbReference>
<evidence type="ECO:0000256" key="3">
    <source>
        <dbReference type="ARBA" id="ARBA00022475"/>
    </source>
</evidence>
<dbReference type="SMART" id="SM00382">
    <property type="entry name" value="AAA"/>
    <property type="match status" value="1"/>
</dbReference>
<sequence>MRRAMRQKKYTAEERLLFNCLAAFIQRNKVTMTDGEPDWPSFLALANKHRLFPILYNVLKQEPSIPEFVLDILKKDVEFNQRVMLEMTATIAGLLKELEDRGIDALILKGIPLAIDLYGDVSLRTSRDVDLFVAPEHYEQVEALLIQKGFANHAGFSDINPSMKRYIIENKDSHYHTEFHHHSRPLTIEIHWRQQSATYGKTAFAKLWQRRAYCRLGSYAFPTLGAEDQLDYLLLHGAKHMYARLRWLLDIVLHLKKYPSLVQEKAKHPQLQDLLAQAKLICSELWGQALPPSIRVTDRSKSLAKQAIHFVVMDDEVKDILFGTPDYFRYKKYLWDVKWTWRDRLQYVGEHFQPTISDLALVPCRELGIRYIFWRVRLRLSKSDGSSLEVRMEAYISFIRSFCQFSGWKLASFVVLSVIFGFIEGIGILTLIPILSVAGMSAESTGGPFASLFSWLNEQALSGEQLLTIGLLLYLLLTVFQVLVQRQVALTNVQLVQGFAHRLRTSLFSRLLKAPWADVSRYGITVQHIISQELPRIAQGVNAILQLLIAMTVTVLQLGIAFCISVKFTLMIVVCAALLMFFGRNYFRSATDLGTSMSGLMRKSFAMMLDYVSGIKDMKAYQLEGKAGIEFASTSRLIFSRFSEHAALTTRTTTILKLGVSIFICAVVYISVALLKVPFSHLLVLLVIVARLWPRFSSANMQLQQAALLMSSFSQYKSVSERLREEYDAITSESDWKVKRLHRHIALNNVSFAYKDGRAALSGVSLQIPAKELTIIIGASGSGKSTLLDLMMGFQQPTEGTIMIDGEALNSSWLACWRQSVSYVGQQLHLFNGTVRDNLLAVKDRATEEEIGEALRLSGSESIVAKLPNGLDTLLGEGGEALSTGERQRLVLARALLKEPTLLLLDEVTSALDIKNEADIMRTFSALREKTTIVMVAHRPTVLPYADRIILLREGAVVKQWSKQEGISVEQILLEMAQAEGG</sequence>
<feature type="domain" description="ABC transmembrane type-1" evidence="12">
    <location>
        <begin position="414"/>
        <end position="708"/>
    </location>
</feature>
<proteinExistence type="predicted"/>
<dbReference type="Gene3D" id="3.30.460.40">
    <property type="match status" value="1"/>
</dbReference>
<dbReference type="InterPro" id="IPR003439">
    <property type="entry name" value="ABC_transporter-like_ATP-bd"/>
</dbReference>
<keyword evidence="6" id="KW-0645">Protease</keyword>
<evidence type="ECO:0000313" key="14">
    <source>
        <dbReference type="Proteomes" id="UP000266340"/>
    </source>
</evidence>
<evidence type="ECO:0000256" key="9">
    <source>
        <dbReference type="ARBA" id="ARBA00023136"/>
    </source>
</evidence>
<feature type="transmembrane region" description="Helical" evidence="10">
    <location>
        <begin position="410"/>
        <end position="435"/>
    </location>
</feature>